<feature type="transmembrane region" description="Helical" evidence="1">
    <location>
        <begin position="721"/>
        <end position="738"/>
    </location>
</feature>
<evidence type="ECO:0000256" key="1">
    <source>
        <dbReference type="SAM" id="Phobius"/>
    </source>
</evidence>
<dbReference type="Proteomes" id="UP000219193">
    <property type="component" value="Unassembled WGS sequence"/>
</dbReference>
<evidence type="ECO:0000313" key="4">
    <source>
        <dbReference type="Proteomes" id="UP000219193"/>
    </source>
</evidence>
<dbReference type="InterPro" id="IPR015943">
    <property type="entry name" value="WD40/YVTN_repeat-like_dom_sf"/>
</dbReference>
<name>A0A285X1A1_9FLAO</name>
<dbReference type="InterPro" id="IPR000792">
    <property type="entry name" value="Tscrpt_reg_LuxR_C"/>
</dbReference>
<dbReference type="GO" id="GO:0006355">
    <property type="term" value="P:regulation of DNA-templated transcription"/>
    <property type="evidence" value="ECO:0007669"/>
    <property type="project" value="InterPro"/>
</dbReference>
<keyword evidence="1" id="KW-1133">Transmembrane helix</keyword>
<dbReference type="SUPFAM" id="SSF46894">
    <property type="entry name" value="C-terminal effector domain of the bipartite response regulators"/>
    <property type="match status" value="1"/>
</dbReference>
<dbReference type="Pfam" id="PF00196">
    <property type="entry name" value="GerE"/>
    <property type="match status" value="1"/>
</dbReference>
<reference evidence="4" key="1">
    <citation type="submission" date="2017-09" db="EMBL/GenBank/DDBJ databases">
        <authorList>
            <person name="Varghese N."/>
            <person name="Submissions S."/>
        </authorList>
    </citation>
    <scope>NUCLEOTIDE SEQUENCE [LARGE SCALE GENOMIC DNA]</scope>
    <source>
        <strain evidence="4">CGMCC 1.12641</strain>
    </source>
</reference>
<dbReference type="Gene3D" id="2.130.10.10">
    <property type="entry name" value="YVTN repeat-like/Quinoprotein amine dehydrogenase"/>
    <property type="match status" value="2"/>
</dbReference>
<organism evidence="3 4">
    <name type="scientific">Salinimicrobium sediminis</name>
    <dbReference type="NCBI Taxonomy" id="1343891"/>
    <lineage>
        <taxon>Bacteria</taxon>
        <taxon>Pseudomonadati</taxon>
        <taxon>Bacteroidota</taxon>
        <taxon>Flavobacteriia</taxon>
        <taxon>Flavobacteriales</taxon>
        <taxon>Flavobacteriaceae</taxon>
        <taxon>Salinimicrobium</taxon>
    </lineage>
</organism>
<dbReference type="Gene3D" id="1.10.10.10">
    <property type="entry name" value="Winged helix-like DNA-binding domain superfamily/Winged helix DNA-binding domain"/>
    <property type="match status" value="1"/>
</dbReference>
<dbReference type="OrthoDB" id="1090267at2"/>
<sequence>MGKSFYILLIIMVFGLLSATSQELSPPIHNYSSLVYKAASQNWDIALDKQGIVYAANHEGLLTFDGQRWELFPLYSRSIIRSVLPLGDRIYTGAYKEFGYWKRDSKGDMCYTSLISLLGDHELQSEEFWEIIPFKEDIYFRSFGAIYKYDGKSIVPVKRININQMEVYDSQLVIGVGGTGLFFLKEDGELEPLPNQEILKGESIRELIIHRDQLLIGVKDGLYLFNGEDVVRLQNQALDEALELYELNHVLSLSPDELLIGTLKNGIIYFKEQSDKISMYNRKDGLQNNTVLSMAGKNGKVWLGLDNGIDLVEVDSSVSFFTDESGELGSVYDLVFYKDQLFVATNTGVFKQENGEMKLLKGAEGHSWNLQIHDNVLYSNHNNGTYKIVNDEFIPVDQRTGSFEIVNLREDKFLIANYTGVDLYNKSTGVVKRLNGINFPVKKLLLENPVTLWATDAYEGIYRISLSKKGDSTTVVKKIPTGTNGGDYNAAVHMVNGQILALANGKWSRYNPFREKFEDFPEWRIFENNRLLGQDGEQFWFINSEENVLEITDLKENRILVPAELLNNRTVKNNEQVLMVNDSIFYITLHDGYAKLNLHQFKAATHTEQITAPIIQKLYDANRYYDLDQLPHIPNRGAKEVTILAGLPSSDAVALNYELKAGNNSSIRGRVQNGKIQFQNLPYYSYDLKLTALNSQKEVAALGSFKFIVDPPWYLKTHMKVLYVFLFLLLTLTVYGVNRMKLQKHRKLLRQKYQREHEERMNRIEKEQLLSEIDLKRKELANSTLMAAKKNEVLMQIQGELNKDKDKFSNQYRLKHIMNKINAAVKNNDEWKVFETNFNELHEDFFKVLLSKYPKLSNRDLKLCAYLKMNLTSKEIAPLMGISVRGVEVHRYRLRKKINVDKEDNLTNWLIANF</sequence>
<feature type="domain" description="HTH luxR-type" evidence="2">
    <location>
        <begin position="853"/>
        <end position="910"/>
    </location>
</feature>
<keyword evidence="1" id="KW-0472">Membrane</keyword>
<dbReference type="RefSeq" id="WP_097054573.1">
    <property type="nucleotide sequence ID" value="NZ_OCMF01000001.1"/>
</dbReference>
<dbReference type="EMBL" id="OCMF01000001">
    <property type="protein sequence ID" value="SOC78776.1"/>
    <property type="molecule type" value="Genomic_DNA"/>
</dbReference>
<protein>
    <submittedName>
        <fullName evidence="3">Regulatory protein, luxR family</fullName>
    </submittedName>
</protein>
<evidence type="ECO:0000313" key="3">
    <source>
        <dbReference type="EMBL" id="SOC78776.1"/>
    </source>
</evidence>
<accession>A0A285X1A1</accession>
<dbReference type="AlphaFoldDB" id="A0A285X1A1"/>
<evidence type="ECO:0000259" key="2">
    <source>
        <dbReference type="SMART" id="SM00421"/>
    </source>
</evidence>
<gene>
    <name evidence="3" type="ORF">SAMN06296241_0292</name>
</gene>
<dbReference type="SMART" id="SM00421">
    <property type="entry name" value="HTH_LUXR"/>
    <property type="match status" value="1"/>
</dbReference>
<dbReference type="InterPro" id="IPR036388">
    <property type="entry name" value="WH-like_DNA-bd_sf"/>
</dbReference>
<keyword evidence="1" id="KW-0812">Transmembrane</keyword>
<dbReference type="InterPro" id="IPR016032">
    <property type="entry name" value="Sig_transdc_resp-reg_C-effctor"/>
</dbReference>
<proteinExistence type="predicted"/>
<dbReference type="GO" id="GO:0003677">
    <property type="term" value="F:DNA binding"/>
    <property type="evidence" value="ECO:0007669"/>
    <property type="project" value="InterPro"/>
</dbReference>
<keyword evidence="4" id="KW-1185">Reference proteome</keyword>